<keyword evidence="7" id="KW-0539">Nucleus</keyword>
<evidence type="ECO:0000313" key="9">
    <source>
        <dbReference type="EMBL" id="KAL1492480.1"/>
    </source>
</evidence>
<evidence type="ECO:0000256" key="7">
    <source>
        <dbReference type="ARBA" id="ARBA00023242"/>
    </source>
</evidence>
<comment type="subcellular location">
    <subcellularLocation>
        <location evidence="2">Nucleus</location>
    </subcellularLocation>
</comment>
<proteinExistence type="inferred from homology"/>
<dbReference type="InterPro" id="IPR027806">
    <property type="entry name" value="HARBI1_dom"/>
</dbReference>
<evidence type="ECO:0000313" key="10">
    <source>
        <dbReference type="Proteomes" id="UP001566132"/>
    </source>
</evidence>
<evidence type="ECO:0000256" key="2">
    <source>
        <dbReference type="ARBA" id="ARBA00004123"/>
    </source>
</evidence>
<dbReference type="AlphaFoldDB" id="A0ABD1ECY3"/>
<dbReference type="EMBL" id="JBDJPC010000008">
    <property type="protein sequence ID" value="KAL1492480.1"/>
    <property type="molecule type" value="Genomic_DNA"/>
</dbReference>
<keyword evidence="6" id="KW-0378">Hydrolase</keyword>
<dbReference type="PANTHER" id="PTHR22930">
    <property type="match status" value="1"/>
</dbReference>
<comment type="similarity">
    <text evidence="3">Belongs to the HARBI1 family.</text>
</comment>
<evidence type="ECO:0000256" key="3">
    <source>
        <dbReference type="ARBA" id="ARBA00006958"/>
    </source>
</evidence>
<dbReference type="Pfam" id="PF13359">
    <property type="entry name" value="DDE_Tnp_4"/>
    <property type="match status" value="1"/>
</dbReference>
<accession>A0ABD1ECY3</accession>
<dbReference type="GO" id="GO:0046872">
    <property type="term" value="F:metal ion binding"/>
    <property type="evidence" value="ECO:0007669"/>
    <property type="project" value="UniProtKB-KW"/>
</dbReference>
<dbReference type="InterPro" id="IPR045249">
    <property type="entry name" value="HARBI1-like"/>
</dbReference>
<feature type="domain" description="DDE Tnp4" evidence="8">
    <location>
        <begin position="17"/>
        <end position="181"/>
    </location>
</feature>
<dbReference type="GO" id="GO:0016787">
    <property type="term" value="F:hydrolase activity"/>
    <property type="evidence" value="ECO:0007669"/>
    <property type="project" value="UniProtKB-KW"/>
</dbReference>
<evidence type="ECO:0000256" key="5">
    <source>
        <dbReference type="ARBA" id="ARBA00022723"/>
    </source>
</evidence>
<dbReference type="Proteomes" id="UP001566132">
    <property type="component" value="Unassembled WGS sequence"/>
</dbReference>
<organism evidence="9 10">
    <name type="scientific">Hypothenemus hampei</name>
    <name type="common">Coffee berry borer</name>
    <dbReference type="NCBI Taxonomy" id="57062"/>
    <lineage>
        <taxon>Eukaryota</taxon>
        <taxon>Metazoa</taxon>
        <taxon>Ecdysozoa</taxon>
        <taxon>Arthropoda</taxon>
        <taxon>Hexapoda</taxon>
        <taxon>Insecta</taxon>
        <taxon>Pterygota</taxon>
        <taxon>Neoptera</taxon>
        <taxon>Endopterygota</taxon>
        <taxon>Coleoptera</taxon>
        <taxon>Polyphaga</taxon>
        <taxon>Cucujiformia</taxon>
        <taxon>Curculionidae</taxon>
        <taxon>Scolytinae</taxon>
        <taxon>Hypothenemus</taxon>
    </lineage>
</organism>
<evidence type="ECO:0000256" key="1">
    <source>
        <dbReference type="ARBA" id="ARBA00001968"/>
    </source>
</evidence>
<reference evidence="9 10" key="1">
    <citation type="submission" date="2024-05" db="EMBL/GenBank/DDBJ databases">
        <title>Genetic variation in Jamaican populations of the coffee berry borer (Hypothenemus hampei).</title>
        <authorList>
            <person name="Errbii M."/>
            <person name="Myrie A."/>
        </authorList>
    </citation>
    <scope>NUCLEOTIDE SEQUENCE [LARGE SCALE GENOMIC DNA]</scope>
    <source>
        <strain evidence="9">JA-Hopewell-2020-01-JO</strain>
        <tissue evidence="9">Whole body</tissue>
    </source>
</reference>
<sequence>MPGVLGEVEYANGIGAIDGKHIEIECPPNSGSMFFNYKKTFSIVLMAICDANYYFTHVDIGAYGSQSDEGIFHNSPVGKALLTGQLPVPNDKELPGSTTKFLFYFVGDAAFPLKSYIMPPVPGQLLSEKILIFNYRLSRARRIIENSFGILVARWRVLKTSMKCFPNNAETITLACIALHNCIKVNLQSQTYTHPNYTDWEDTDGTIHLGEWRREVNPLRQTRFGSNNAARSAFELREHLANFFLAEGAVPFQLNRF</sequence>
<protein>
    <recommendedName>
        <fullName evidence="8">DDE Tnp4 domain-containing protein</fullName>
    </recommendedName>
</protein>
<comment type="cofactor">
    <cofactor evidence="1">
        <name>a divalent metal cation</name>
        <dbReference type="ChEBI" id="CHEBI:60240"/>
    </cofactor>
</comment>
<keyword evidence="4" id="KW-0540">Nuclease</keyword>
<comment type="caution">
    <text evidence="9">The sequence shown here is derived from an EMBL/GenBank/DDBJ whole genome shotgun (WGS) entry which is preliminary data.</text>
</comment>
<name>A0ABD1ECY3_HYPHA</name>
<gene>
    <name evidence="9" type="ORF">ABEB36_010730</name>
</gene>
<evidence type="ECO:0000259" key="8">
    <source>
        <dbReference type="Pfam" id="PF13359"/>
    </source>
</evidence>
<evidence type="ECO:0000256" key="4">
    <source>
        <dbReference type="ARBA" id="ARBA00022722"/>
    </source>
</evidence>
<dbReference type="GO" id="GO:0004518">
    <property type="term" value="F:nuclease activity"/>
    <property type="evidence" value="ECO:0007669"/>
    <property type="project" value="UniProtKB-KW"/>
</dbReference>
<dbReference type="PANTHER" id="PTHR22930:SF269">
    <property type="entry name" value="NUCLEASE HARBI1-LIKE PROTEIN"/>
    <property type="match status" value="1"/>
</dbReference>
<keyword evidence="10" id="KW-1185">Reference proteome</keyword>
<keyword evidence="5" id="KW-0479">Metal-binding</keyword>
<dbReference type="GO" id="GO:0005634">
    <property type="term" value="C:nucleus"/>
    <property type="evidence" value="ECO:0007669"/>
    <property type="project" value="UniProtKB-SubCell"/>
</dbReference>
<evidence type="ECO:0000256" key="6">
    <source>
        <dbReference type="ARBA" id="ARBA00022801"/>
    </source>
</evidence>